<keyword evidence="7" id="KW-0131">Cell cycle</keyword>
<evidence type="ECO:0000256" key="5">
    <source>
        <dbReference type="ARBA" id="ARBA00022989"/>
    </source>
</evidence>
<dbReference type="Gene3D" id="3.30.1400.10">
    <property type="entry name" value="ZipA, C-terminal FtsZ-binding domain"/>
    <property type="match status" value="1"/>
</dbReference>
<protein>
    <recommendedName>
        <fullName evidence="10">ZipA C-terminal FtsZ-binding domain-containing protein</fullName>
    </recommendedName>
</protein>
<evidence type="ECO:0000256" key="3">
    <source>
        <dbReference type="ARBA" id="ARBA00022618"/>
    </source>
</evidence>
<name>A0A3B0Y9W7_9ZZZZ</name>
<evidence type="ECO:0000256" key="1">
    <source>
        <dbReference type="ARBA" id="ARBA00022475"/>
    </source>
</evidence>
<evidence type="ECO:0000256" key="4">
    <source>
        <dbReference type="ARBA" id="ARBA00022692"/>
    </source>
</evidence>
<dbReference type="EMBL" id="UOFJ01000562">
    <property type="protein sequence ID" value="VAW70979.1"/>
    <property type="molecule type" value="Genomic_DNA"/>
</dbReference>
<dbReference type="SUPFAM" id="SSF64383">
    <property type="entry name" value="Cell-division protein ZipA, C-terminal domain"/>
    <property type="match status" value="1"/>
</dbReference>
<dbReference type="InterPro" id="IPR036765">
    <property type="entry name" value="ZipA_FtsZ-bd_C_sf"/>
</dbReference>
<dbReference type="PANTHER" id="PTHR38685:SF1">
    <property type="entry name" value="CELL DIVISION PROTEIN ZIPA"/>
    <property type="match status" value="1"/>
</dbReference>
<evidence type="ECO:0000256" key="8">
    <source>
        <dbReference type="SAM" id="MobiDB-lite"/>
    </source>
</evidence>
<keyword evidence="4 9" id="KW-0812">Transmembrane</keyword>
<evidence type="ECO:0000256" key="6">
    <source>
        <dbReference type="ARBA" id="ARBA00023136"/>
    </source>
</evidence>
<dbReference type="InterPro" id="IPR007449">
    <property type="entry name" value="ZipA_FtsZ-bd_C"/>
</dbReference>
<dbReference type="AlphaFoldDB" id="A0A3B0Y9W7"/>
<gene>
    <name evidence="11" type="ORF">MNBD_GAMMA10-2048</name>
</gene>
<feature type="region of interest" description="Disordered" evidence="8">
    <location>
        <begin position="34"/>
        <end position="58"/>
    </location>
</feature>
<keyword evidence="1" id="KW-1003">Cell membrane</keyword>
<reference evidence="11" key="1">
    <citation type="submission" date="2018-06" db="EMBL/GenBank/DDBJ databases">
        <authorList>
            <person name="Zhirakovskaya E."/>
        </authorList>
    </citation>
    <scope>NUCLEOTIDE SEQUENCE</scope>
</reference>
<dbReference type="SMART" id="SM00771">
    <property type="entry name" value="ZipA_C"/>
    <property type="match status" value="1"/>
</dbReference>
<feature type="transmembrane region" description="Helical" evidence="9">
    <location>
        <begin position="6"/>
        <end position="23"/>
    </location>
</feature>
<accession>A0A3B0Y9W7</accession>
<keyword evidence="5 9" id="KW-1133">Transmembrane helix</keyword>
<keyword evidence="3" id="KW-0132">Cell division</keyword>
<keyword evidence="2" id="KW-0997">Cell inner membrane</keyword>
<evidence type="ECO:0000256" key="2">
    <source>
        <dbReference type="ARBA" id="ARBA00022519"/>
    </source>
</evidence>
<evidence type="ECO:0000259" key="10">
    <source>
        <dbReference type="SMART" id="SM00771"/>
    </source>
</evidence>
<evidence type="ECO:0000256" key="9">
    <source>
        <dbReference type="SAM" id="Phobius"/>
    </source>
</evidence>
<dbReference type="GO" id="GO:0000917">
    <property type="term" value="P:division septum assembly"/>
    <property type="evidence" value="ECO:0007669"/>
    <property type="project" value="TreeGrafter"/>
</dbReference>
<dbReference type="GO" id="GO:0032153">
    <property type="term" value="C:cell division site"/>
    <property type="evidence" value="ECO:0007669"/>
    <property type="project" value="TreeGrafter"/>
</dbReference>
<dbReference type="InterPro" id="IPR011919">
    <property type="entry name" value="Cell_div_ZipA"/>
</dbReference>
<evidence type="ECO:0000313" key="11">
    <source>
        <dbReference type="EMBL" id="VAW70979.1"/>
    </source>
</evidence>
<sequence>MDDLRWILSGVAVAIIAVIFFLTRTRKKEKASLSANAADDVPSFSANADSPPPSAESYWGEMTAKENASAPGGDGWVDSVGPVRVISERDQQNLVEIENEQRSAQAVDPVGLSQVEAEPEMGEHRVVEEKISTGIPAQLTPAESFSDSPEAIEAVGPSVQSGEQGVYNTVAAEPLSDAPDETDNSNNDETAPVDDVIAVYVLGSSEEPVLKGDKILSASYSLHLEHGDMKIFHRTGEITTHGVVKEEIQFSMANMLAPGWFDIENMNQLETRGLSFFMQVNLVKNPSAVLDEMLICAHKMSAMLGANLCSAQRQLLDEAYTTHLRNKVKRLMKQQQSPPQ</sequence>
<organism evidence="11">
    <name type="scientific">hydrothermal vent metagenome</name>
    <dbReference type="NCBI Taxonomy" id="652676"/>
    <lineage>
        <taxon>unclassified sequences</taxon>
        <taxon>metagenomes</taxon>
        <taxon>ecological metagenomes</taxon>
    </lineage>
</organism>
<proteinExistence type="predicted"/>
<dbReference type="PANTHER" id="PTHR38685">
    <property type="entry name" value="CELL DIVISION PROTEIN ZIPA"/>
    <property type="match status" value="1"/>
</dbReference>
<feature type="domain" description="ZipA C-terminal FtsZ-binding" evidence="10">
    <location>
        <begin position="193"/>
        <end position="328"/>
    </location>
</feature>
<evidence type="ECO:0000256" key="7">
    <source>
        <dbReference type="ARBA" id="ARBA00023306"/>
    </source>
</evidence>
<keyword evidence="6 9" id="KW-0472">Membrane</keyword>
<dbReference type="Pfam" id="PF04354">
    <property type="entry name" value="ZipA_C"/>
    <property type="match status" value="1"/>
</dbReference>
<dbReference type="GO" id="GO:0005886">
    <property type="term" value="C:plasma membrane"/>
    <property type="evidence" value="ECO:0007669"/>
    <property type="project" value="TreeGrafter"/>
</dbReference>